<proteinExistence type="predicted"/>
<name>U4L9A7_PYROM</name>
<accession>U4L9A7</accession>
<dbReference type="InterPro" id="IPR019410">
    <property type="entry name" value="Methyltransf_16"/>
</dbReference>
<dbReference type="OrthoDB" id="433955at2759"/>
<feature type="compositionally biased region" description="Low complexity" evidence="1">
    <location>
        <begin position="149"/>
        <end position="164"/>
    </location>
</feature>
<dbReference type="GO" id="GO:0008757">
    <property type="term" value="F:S-adenosylmethionine-dependent methyltransferase activity"/>
    <property type="evidence" value="ECO:0007669"/>
    <property type="project" value="UniProtKB-ARBA"/>
</dbReference>
<dbReference type="EMBL" id="HF935310">
    <property type="protein sequence ID" value="CCX06769.1"/>
    <property type="molecule type" value="Genomic_DNA"/>
</dbReference>
<gene>
    <name evidence="2" type="ORF">PCON_06356</name>
</gene>
<dbReference type="CDD" id="cd02440">
    <property type="entry name" value="AdoMet_MTases"/>
    <property type="match status" value="1"/>
</dbReference>
<evidence type="ECO:0000256" key="1">
    <source>
        <dbReference type="SAM" id="MobiDB-lite"/>
    </source>
</evidence>
<dbReference type="Proteomes" id="UP000018144">
    <property type="component" value="Unassembled WGS sequence"/>
</dbReference>
<evidence type="ECO:0000313" key="3">
    <source>
        <dbReference type="Proteomes" id="UP000018144"/>
    </source>
</evidence>
<dbReference type="SUPFAM" id="SSF53335">
    <property type="entry name" value="S-adenosyl-L-methionine-dependent methyltransferases"/>
    <property type="match status" value="1"/>
</dbReference>
<evidence type="ECO:0000313" key="2">
    <source>
        <dbReference type="EMBL" id="CCX06769.1"/>
    </source>
</evidence>
<dbReference type="PANTHER" id="PTHR14614:SF156">
    <property type="entry name" value="PROTEIN-LYSINE N-METHYLTRANSFERASE EFM2"/>
    <property type="match status" value="1"/>
</dbReference>
<sequence>MATDLVSASEDNESPQYLHVLDLPRLYQRPSSAILEAVLQHFTLPPPSWDAPTSTASAPEGFEKWLISVISSPLSWMTDEEAELIRDSASERIAERCGRTARGDVKRTFKIPLPSRPSVLGSASSRLLEKLGESGSVTSSGASTPALVSGLSTPSASSGTSTPAATEQDFIEITLHEPALTSDTLGHKTWASSYLLSKRLHLLPPPSSRILELGSGTGLVGLSAAAVWGVPVLLTDLPEIISNLQRNIDSNLHLGIDCESQVLDWCDETEASEEEKYETILAADVVYEGSHPGLVAGVVGRWLAKGGRFVVEVPDRAGFEGEQKRFRECMEERGFRCQEEGREKGWDDWGSGGEAGQVGAWWSVWVWV</sequence>
<dbReference type="eggNOG" id="KOG2793">
    <property type="taxonomic scope" value="Eukaryota"/>
</dbReference>
<dbReference type="PANTHER" id="PTHR14614">
    <property type="entry name" value="HEPATOCELLULAR CARCINOMA-ASSOCIATED ANTIGEN"/>
    <property type="match status" value="1"/>
</dbReference>
<dbReference type="STRING" id="1076935.U4L9A7"/>
<dbReference type="Gene3D" id="3.40.50.150">
    <property type="entry name" value="Vaccinia Virus protein VP39"/>
    <property type="match status" value="1"/>
</dbReference>
<dbReference type="Pfam" id="PF10294">
    <property type="entry name" value="Methyltransf_16"/>
    <property type="match status" value="1"/>
</dbReference>
<dbReference type="GO" id="GO:0005829">
    <property type="term" value="C:cytosol"/>
    <property type="evidence" value="ECO:0007669"/>
    <property type="project" value="TreeGrafter"/>
</dbReference>
<dbReference type="InterPro" id="IPR029063">
    <property type="entry name" value="SAM-dependent_MTases_sf"/>
</dbReference>
<dbReference type="AlphaFoldDB" id="U4L9A7"/>
<keyword evidence="3" id="KW-1185">Reference proteome</keyword>
<protein>
    <submittedName>
        <fullName evidence="2">Similar to Uncharacterized protein YBR271W acc. no. P38347</fullName>
    </submittedName>
</protein>
<feature type="region of interest" description="Disordered" evidence="1">
    <location>
        <begin position="134"/>
        <end position="164"/>
    </location>
</feature>
<reference evidence="2 3" key="1">
    <citation type="journal article" date="2013" name="PLoS Genet.">
        <title>The genome and development-dependent transcriptomes of Pyronema confluens: a window into fungal evolution.</title>
        <authorList>
            <person name="Traeger S."/>
            <person name="Altegoer F."/>
            <person name="Freitag M."/>
            <person name="Gabaldon T."/>
            <person name="Kempken F."/>
            <person name="Kumar A."/>
            <person name="Marcet-Houben M."/>
            <person name="Poggeler S."/>
            <person name="Stajich J.E."/>
            <person name="Nowrousian M."/>
        </authorList>
    </citation>
    <scope>NUCLEOTIDE SEQUENCE [LARGE SCALE GENOMIC DNA]</scope>
    <source>
        <strain evidence="3">CBS 100304</strain>
        <tissue evidence="2">Vegetative mycelium</tissue>
    </source>
</reference>
<organism evidence="2 3">
    <name type="scientific">Pyronema omphalodes (strain CBS 100304)</name>
    <name type="common">Pyronema confluens</name>
    <dbReference type="NCBI Taxonomy" id="1076935"/>
    <lineage>
        <taxon>Eukaryota</taxon>
        <taxon>Fungi</taxon>
        <taxon>Dikarya</taxon>
        <taxon>Ascomycota</taxon>
        <taxon>Pezizomycotina</taxon>
        <taxon>Pezizomycetes</taxon>
        <taxon>Pezizales</taxon>
        <taxon>Pyronemataceae</taxon>
        <taxon>Pyronema</taxon>
    </lineage>
</organism>
<dbReference type="OMA" id="CWWSIWG"/>